<name>A0A2M4C8H9_9DIPT</name>
<accession>A0A2M4C8H9</accession>
<evidence type="ECO:0000313" key="1">
    <source>
        <dbReference type="EMBL" id="MBW61652.1"/>
    </source>
</evidence>
<proteinExistence type="predicted"/>
<dbReference type="AlphaFoldDB" id="A0A2M4C8H9"/>
<protein>
    <submittedName>
        <fullName evidence="1">Putative secreted protein</fullName>
    </submittedName>
</protein>
<reference evidence="1" key="1">
    <citation type="submission" date="2018-01" db="EMBL/GenBank/DDBJ databases">
        <title>An insight into the sialome of Amazonian anophelines.</title>
        <authorList>
            <person name="Ribeiro J.M."/>
            <person name="Scarpassa V."/>
            <person name="Calvo E."/>
        </authorList>
    </citation>
    <scope>NUCLEOTIDE SEQUENCE</scope>
    <source>
        <tissue evidence="1">Salivary glands</tissue>
    </source>
</reference>
<sequence>MSGTVTSALFSNVAHATTECLFYCNGSSLVQRNTFFRFDLSVTLFGWVVPSLQLTSSHDHVSRRTDDVDDCENPEHNLPLCIGFRIIIRQNAHHISRDESTE</sequence>
<dbReference type="EMBL" id="GGFJ01012511">
    <property type="protein sequence ID" value="MBW61652.1"/>
    <property type="molecule type" value="Transcribed_RNA"/>
</dbReference>
<organism evidence="1">
    <name type="scientific">Anopheles marajoara</name>
    <dbReference type="NCBI Taxonomy" id="58244"/>
    <lineage>
        <taxon>Eukaryota</taxon>
        <taxon>Metazoa</taxon>
        <taxon>Ecdysozoa</taxon>
        <taxon>Arthropoda</taxon>
        <taxon>Hexapoda</taxon>
        <taxon>Insecta</taxon>
        <taxon>Pterygota</taxon>
        <taxon>Neoptera</taxon>
        <taxon>Endopterygota</taxon>
        <taxon>Diptera</taxon>
        <taxon>Nematocera</taxon>
        <taxon>Culicoidea</taxon>
        <taxon>Culicidae</taxon>
        <taxon>Anophelinae</taxon>
        <taxon>Anopheles</taxon>
    </lineage>
</organism>